<feature type="compositionally biased region" description="Basic residues" evidence="1">
    <location>
        <begin position="60"/>
        <end position="74"/>
    </location>
</feature>
<evidence type="ECO:0000313" key="2">
    <source>
        <dbReference type="EMBL" id="KAF6238271.1"/>
    </source>
</evidence>
<evidence type="ECO:0000256" key="1">
    <source>
        <dbReference type="SAM" id="MobiDB-lite"/>
    </source>
</evidence>
<gene>
    <name evidence="2" type="ORF">HO173_003551</name>
</gene>
<dbReference type="Proteomes" id="UP000578531">
    <property type="component" value="Unassembled WGS sequence"/>
</dbReference>
<accession>A0A8H6G0I7</accession>
<dbReference type="RefSeq" id="XP_037167578.1">
    <property type="nucleotide sequence ID" value="XM_037305476.1"/>
</dbReference>
<keyword evidence="3" id="KW-1185">Reference proteome</keyword>
<feature type="compositionally biased region" description="Pro residues" evidence="1">
    <location>
        <begin position="40"/>
        <end position="58"/>
    </location>
</feature>
<name>A0A8H6G0I7_9LECA</name>
<reference evidence="2 3" key="1">
    <citation type="journal article" date="2020" name="Genomics">
        <title>Complete, high-quality genomes from long-read metagenomic sequencing of two wolf lichen thalli reveals enigmatic genome architecture.</title>
        <authorList>
            <person name="McKenzie S.K."/>
            <person name="Walston R.F."/>
            <person name="Allen J.L."/>
        </authorList>
    </citation>
    <scope>NUCLEOTIDE SEQUENCE [LARGE SCALE GENOMIC DNA]</scope>
    <source>
        <strain evidence="2">WasteWater2</strain>
    </source>
</reference>
<dbReference type="GeneID" id="59285217"/>
<feature type="region of interest" description="Disordered" evidence="1">
    <location>
        <begin position="1"/>
        <end position="103"/>
    </location>
</feature>
<dbReference type="AlphaFoldDB" id="A0A8H6G0I7"/>
<proteinExistence type="predicted"/>
<organism evidence="2 3">
    <name type="scientific">Letharia columbiana</name>
    <dbReference type="NCBI Taxonomy" id="112416"/>
    <lineage>
        <taxon>Eukaryota</taxon>
        <taxon>Fungi</taxon>
        <taxon>Dikarya</taxon>
        <taxon>Ascomycota</taxon>
        <taxon>Pezizomycotina</taxon>
        <taxon>Lecanoromycetes</taxon>
        <taxon>OSLEUM clade</taxon>
        <taxon>Lecanoromycetidae</taxon>
        <taxon>Lecanorales</taxon>
        <taxon>Lecanorineae</taxon>
        <taxon>Parmeliaceae</taxon>
        <taxon>Letharia</taxon>
    </lineage>
</organism>
<dbReference type="EMBL" id="JACCJC010000010">
    <property type="protein sequence ID" value="KAF6238271.1"/>
    <property type="molecule type" value="Genomic_DNA"/>
</dbReference>
<sequence>MIAWFNHEEPSVTVRDLRALPHPSQAEQPNCPEPTRNANLPPPPPQAPPQPSNQPLPPRQMRRIPRRTPKHRHPNPSCPDSAPQASYPGKPAPKPYRLPSRDRRTEALVSTDVRTGDGVEVAPWRFAVAASRSLEEK</sequence>
<comment type="caution">
    <text evidence="2">The sequence shown here is derived from an EMBL/GenBank/DDBJ whole genome shotgun (WGS) entry which is preliminary data.</text>
</comment>
<feature type="compositionally biased region" description="Basic and acidic residues" evidence="1">
    <location>
        <begin position="1"/>
        <end position="19"/>
    </location>
</feature>
<evidence type="ECO:0000313" key="3">
    <source>
        <dbReference type="Proteomes" id="UP000578531"/>
    </source>
</evidence>
<protein>
    <submittedName>
        <fullName evidence="2">Uncharacterized protein</fullName>
    </submittedName>
</protein>